<feature type="region of interest" description="Disordered" evidence="1">
    <location>
        <begin position="58"/>
        <end position="77"/>
    </location>
</feature>
<accession>A0A183V7F9</accession>
<dbReference type="Proteomes" id="UP000050794">
    <property type="component" value="Unassembled WGS sequence"/>
</dbReference>
<evidence type="ECO:0000313" key="4">
    <source>
        <dbReference type="WBParaSite" id="TCNE_0001668001-mRNA-1"/>
    </source>
</evidence>
<feature type="compositionally biased region" description="Basic and acidic residues" evidence="1">
    <location>
        <begin position="58"/>
        <end position="71"/>
    </location>
</feature>
<gene>
    <name evidence="2" type="ORF">TCNE_LOCUS16679</name>
</gene>
<reference evidence="4" key="1">
    <citation type="submission" date="2016-06" db="UniProtKB">
        <authorList>
            <consortium name="WormBaseParasite"/>
        </authorList>
    </citation>
    <scope>IDENTIFICATION</scope>
</reference>
<proteinExistence type="predicted"/>
<evidence type="ECO:0000256" key="1">
    <source>
        <dbReference type="SAM" id="MobiDB-lite"/>
    </source>
</evidence>
<protein>
    <submittedName>
        <fullName evidence="2 4">Uncharacterized protein</fullName>
    </submittedName>
</protein>
<dbReference type="AlphaFoldDB" id="A0A183V7F9"/>
<reference evidence="2 3" key="2">
    <citation type="submission" date="2018-11" db="EMBL/GenBank/DDBJ databases">
        <authorList>
            <consortium name="Pathogen Informatics"/>
        </authorList>
    </citation>
    <scope>NUCLEOTIDE SEQUENCE [LARGE SCALE GENOMIC DNA]</scope>
</reference>
<evidence type="ECO:0000313" key="3">
    <source>
        <dbReference type="Proteomes" id="UP000050794"/>
    </source>
</evidence>
<evidence type="ECO:0000313" key="2">
    <source>
        <dbReference type="EMBL" id="VDM48000.1"/>
    </source>
</evidence>
<sequence>MYNNVTFDSEQENSSETCVRRSMLWLEDGCQQGQGPRWARKAKTGCIFGAYGGEFLESRDNSSKEDRRQEYRTLYNH</sequence>
<organism evidence="3 4">
    <name type="scientific">Toxocara canis</name>
    <name type="common">Canine roundworm</name>
    <dbReference type="NCBI Taxonomy" id="6265"/>
    <lineage>
        <taxon>Eukaryota</taxon>
        <taxon>Metazoa</taxon>
        <taxon>Ecdysozoa</taxon>
        <taxon>Nematoda</taxon>
        <taxon>Chromadorea</taxon>
        <taxon>Rhabditida</taxon>
        <taxon>Spirurina</taxon>
        <taxon>Ascaridomorpha</taxon>
        <taxon>Ascaridoidea</taxon>
        <taxon>Toxocaridae</taxon>
        <taxon>Toxocara</taxon>
    </lineage>
</organism>
<keyword evidence="3" id="KW-1185">Reference proteome</keyword>
<name>A0A183V7F9_TOXCA</name>
<dbReference type="WBParaSite" id="TCNE_0001668001-mRNA-1">
    <property type="protein sequence ID" value="TCNE_0001668001-mRNA-1"/>
    <property type="gene ID" value="TCNE_0001668001"/>
</dbReference>
<dbReference type="EMBL" id="UYWY01023800">
    <property type="protein sequence ID" value="VDM48000.1"/>
    <property type="molecule type" value="Genomic_DNA"/>
</dbReference>